<keyword evidence="7" id="KW-0472">Membrane</keyword>
<comment type="similarity">
    <text evidence="2 9">Belongs to the sulfotransferase 2 family.</text>
</comment>
<comment type="caution">
    <text evidence="10">The sequence shown here is derived from an EMBL/GenBank/DDBJ whole genome shotgun (WGS) entry which is preliminary data.</text>
</comment>
<keyword evidence="5" id="KW-1133">Transmembrane helix</keyword>
<gene>
    <name evidence="10" type="primary">Chst11-L11</name>
    <name evidence="10" type="ORF">Hamer_G013552</name>
</gene>
<reference evidence="10" key="1">
    <citation type="journal article" date="2021" name="Sci. Adv.">
        <title>The American lobster genome reveals insights on longevity, neural, and immune adaptations.</title>
        <authorList>
            <person name="Polinski J.M."/>
            <person name="Zimin A.V."/>
            <person name="Clark K.F."/>
            <person name="Kohn A.B."/>
            <person name="Sadowski N."/>
            <person name="Timp W."/>
            <person name="Ptitsyn A."/>
            <person name="Khanna P."/>
            <person name="Romanova D.Y."/>
            <person name="Williams P."/>
            <person name="Greenwood S.J."/>
            <person name="Moroz L.L."/>
            <person name="Walt D.R."/>
            <person name="Bodnar A.G."/>
        </authorList>
    </citation>
    <scope>NUCLEOTIDE SEQUENCE</scope>
    <source>
        <strain evidence="10">GMGI-L3</strain>
    </source>
</reference>
<evidence type="ECO:0000256" key="1">
    <source>
        <dbReference type="ARBA" id="ARBA00004323"/>
    </source>
</evidence>
<dbReference type="PANTHER" id="PTHR12137:SF54">
    <property type="entry name" value="CARBOHYDRATE SULFOTRANSFERASE"/>
    <property type="match status" value="1"/>
</dbReference>
<keyword evidence="9" id="KW-0735">Signal-anchor</keyword>
<evidence type="ECO:0000256" key="8">
    <source>
        <dbReference type="ARBA" id="ARBA00023180"/>
    </source>
</evidence>
<evidence type="ECO:0000256" key="9">
    <source>
        <dbReference type="RuleBase" id="RU364020"/>
    </source>
</evidence>
<keyword evidence="6 9" id="KW-0333">Golgi apparatus</keyword>
<dbReference type="GO" id="GO:0016051">
    <property type="term" value="P:carbohydrate biosynthetic process"/>
    <property type="evidence" value="ECO:0007669"/>
    <property type="project" value="InterPro"/>
</dbReference>
<keyword evidence="11" id="KW-1185">Reference proteome</keyword>
<dbReference type="Proteomes" id="UP000747542">
    <property type="component" value="Unassembled WGS sequence"/>
</dbReference>
<keyword evidence="9" id="KW-0119">Carbohydrate metabolism</keyword>
<evidence type="ECO:0000256" key="3">
    <source>
        <dbReference type="ARBA" id="ARBA00022679"/>
    </source>
</evidence>
<evidence type="ECO:0000313" key="10">
    <source>
        <dbReference type="EMBL" id="KAG7170721.1"/>
    </source>
</evidence>
<evidence type="ECO:0000313" key="11">
    <source>
        <dbReference type="Proteomes" id="UP000747542"/>
    </source>
</evidence>
<name>A0A8J5N194_HOMAM</name>
<dbReference type="Pfam" id="PF03567">
    <property type="entry name" value="Sulfotransfer_2"/>
    <property type="match status" value="1"/>
</dbReference>
<evidence type="ECO:0000256" key="7">
    <source>
        <dbReference type="ARBA" id="ARBA00023136"/>
    </source>
</evidence>
<dbReference type="GO" id="GO:0008146">
    <property type="term" value="F:sulfotransferase activity"/>
    <property type="evidence" value="ECO:0007669"/>
    <property type="project" value="InterPro"/>
</dbReference>
<organism evidence="10 11">
    <name type="scientific">Homarus americanus</name>
    <name type="common">American lobster</name>
    <dbReference type="NCBI Taxonomy" id="6706"/>
    <lineage>
        <taxon>Eukaryota</taxon>
        <taxon>Metazoa</taxon>
        <taxon>Ecdysozoa</taxon>
        <taxon>Arthropoda</taxon>
        <taxon>Crustacea</taxon>
        <taxon>Multicrustacea</taxon>
        <taxon>Malacostraca</taxon>
        <taxon>Eumalacostraca</taxon>
        <taxon>Eucarida</taxon>
        <taxon>Decapoda</taxon>
        <taxon>Pleocyemata</taxon>
        <taxon>Astacidea</taxon>
        <taxon>Nephropoidea</taxon>
        <taxon>Nephropidae</taxon>
        <taxon>Homarus</taxon>
    </lineage>
</organism>
<keyword evidence="3 9" id="KW-0808">Transferase</keyword>
<dbReference type="InterPro" id="IPR018011">
    <property type="entry name" value="Carb_sulfotrans_8-10"/>
</dbReference>
<dbReference type="EC" id="2.8.2.-" evidence="9"/>
<dbReference type="EMBL" id="JAHLQT010013773">
    <property type="protein sequence ID" value="KAG7170721.1"/>
    <property type="molecule type" value="Genomic_DNA"/>
</dbReference>
<keyword evidence="4" id="KW-0812">Transmembrane</keyword>
<proteinExistence type="inferred from homology"/>
<comment type="subcellular location">
    <subcellularLocation>
        <location evidence="1 9">Golgi apparatus membrane</location>
        <topology evidence="1 9">Single-pass type II membrane protein</topology>
    </subcellularLocation>
</comment>
<evidence type="ECO:0000256" key="2">
    <source>
        <dbReference type="ARBA" id="ARBA00006339"/>
    </source>
</evidence>
<keyword evidence="8 9" id="KW-0325">Glycoprotein</keyword>
<protein>
    <recommendedName>
        <fullName evidence="9">Carbohydrate sulfotransferase</fullName>
        <ecNumber evidence="9">2.8.2.-</ecNumber>
    </recommendedName>
</protein>
<evidence type="ECO:0000256" key="4">
    <source>
        <dbReference type="ARBA" id="ARBA00022692"/>
    </source>
</evidence>
<evidence type="ECO:0000256" key="5">
    <source>
        <dbReference type="ARBA" id="ARBA00022989"/>
    </source>
</evidence>
<dbReference type="PANTHER" id="PTHR12137">
    <property type="entry name" value="CARBOHYDRATE SULFOTRANSFERASE"/>
    <property type="match status" value="1"/>
</dbReference>
<accession>A0A8J5N194</accession>
<dbReference type="InterPro" id="IPR005331">
    <property type="entry name" value="Sulfotransferase"/>
</dbReference>
<dbReference type="AlphaFoldDB" id="A0A8J5N194"/>
<sequence>MGEDSQYIIKQLGLEDSLQVEWIHRTSNTKTSDIASTYFSQLTANQVDQLYQKYRLDFELFGYDYEDYRKMAAE</sequence>
<dbReference type="GO" id="GO:0000139">
    <property type="term" value="C:Golgi membrane"/>
    <property type="evidence" value="ECO:0007669"/>
    <property type="project" value="UniProtKB-SubCell"/>
</dbReference>
<evidence type="ECO:0000256" key="6">
    <source>
        <dbReference type="ARBA" id="ARBA00023034"/>
    </source>
</evidence>